<dbReference type="Proteomes" id="UP000006461">
    <property type="component" value="Chromosome"/>
</dbReference>
<dbReference type="OrthoDB" id="9802433at2"/>
<dbReference type="InterPro" id="IPR017853">
    <property type="entry name" value="GH"/>
</dbReference>
<reference evidence="4 5" key="1">
    <citation type="journal article" date="2012" name="J. Bacteriol.">
        <title>Genome Sequence of Radiation-Resistant Modestobacter marinus Strain BC501, a Representative Actinobacterium That Thrives on Calcareous Stone Surfaces.</title>
        <authorList>
            <person name="Normand P."/>
            <person name="Gury J."/>
            <person name="Pujic P."/>
            <person name="Chouaia B."/>
            <person name="Crotti E."/>
            <person name="Brusetti L."/>
            <person name="Daffonchio D."/>
            <person name="Vacherie B."/>
            <person name="Barbe V."/>
            <person name="Medigue C."/>
            <person name="Calteau A."/>
            <person name="Ghodhbane-Gtari F."/>
            <person name="Essoussi I."/>
            <person name="Nouioui I."/>
            <person name="Abbassi-Ghozzi I."/>
            <person name="Gtari M."/>
        </authorList>
    </citation>
    <scope>NUCLEOTIDE SEQUENCE [LARGE SCALE GENOMIC DNA]</scope>
    <source>
        <strain evidence="5">BC 501</strain>
    </source>
</reference>
<dbReference type="CDD" id="cd11354">
    <property type="entry name" value="AmyAc_bac_CMD_like"/>
    <property type="match status" value="1"/>
</dbReference>
<dbReference type="STRING" id="477641.MODMU_2093"/>
<dbReference type="SMART" id="SM00642">
    <property type="entry name" value="Aamy"/>
    <property type="match status" value="1"/>
</dbReference>
<proteinExistence type="predicted"/>
<dbReference type="eggNOG" id="COG0366">
    <property type="taxonomic scope" value="Bacteria"/>
</dbReference>
<dbReference type="SUPFAM" id="SSF51445">
    <property type="entry name" value="(Trans)glycosidases"/>
    <property type="match status" value="1"/>
</dbReference>
<dbReference type="KEGG" id="mmar:MODMU_2093"/>
<gene>
    <name evidence="4" type="ordered locus">MODMU_2093</name>
</gene>
<accession>I4EVW5</accession>
<dbReference type="HOGENOM" id="CLU_006462_6_5_11"/>
<sequence>MPDWVQDAVWWHVYPLGFVGAERQAPADGTVTHRLDRLTAWLDYAVELGANGLALGPVFASSTHGYDTVDHARIDPRLGDDADFDALVAAAHDRGLRVLLDGVFNHVGREHPAFRAVLEQGPAAPTADWFRLRWPHGPDAEPEYDTFEGHGQLVALDHSAPAVADWVTGVMTGWLDRGADGWRLDAAYAVPTSFWATVLPRVRARHPDAYVVGEVIHGDYARVVADSGMDAVTQYELWKAVWSSLNDGNLHELAHALGRHDGFLDAFVPLTFVGNHDVTRIASRLTDVRHLPHALAVLFTVGGTPSVYAGDEQAFTGVKEDRAGGDDAVRPAFPDTPAGLAPYGWPTYRLHEELIGLRRRHRWLHRARTTPLHRDNRQLSYAVAADGQRLVVALNLADTAARLPAPGAGAVLAGAGTVRGDSVELAAHGWAVLDG</sequence>
<evidence type="ECO:0000259" key="3">
    <source>
        <dbReference type="SMART" id="SM00642"/>
    </source>
</evidence>
<evidence type="ECO:0000256" key="2">
    <source>
        <dbReference type="ARBA" id="ARBA00023295"/>
    </source>
</evidence>
<keyword evidence="5" id="KW-1185">Reference proteome</keyword>
<feature type="domain" description="Glycosyl hydrolase family 13 catalytic" evidence="3">
    <location>
        <begin position="12"/>
        <end position="358"/>
    </location>
</feature>
<dbReference type="PANTHER" id="PTHR10357:SF210">
    <property type="entry name" value="MALTODEXTRIN GLUCOSIDASE"/>
    <property type="match status" value="1"/>
</dbReference>
<keyword evidence="2" id="KW-0326">Glycosidase</keyword>
<evidence type="ECO:0000256" key="1">
    <source>
        <dbReference type="ARBA" id="ARBA00022801"/>
    </source>
</evidence>
<dbReference type="PATRIC" id="fig|477641.3.peg.1985"/>
<dbReference type="Gene3D" id="3.20.20.80">
    <property type="entry name" value="Glycosidases"/>
    <property type="match status" value="1"/>
</dbReference>
<dbReference type="GO" id="GO:0016798">
    <property type="term" value="F:hydrolase activity, acting on glycosyl bonds"/>
    <property type="evidence" value="ECO:0007669"/>
    <property type="project" value="UniProtKB-KW"/>
</dbReference>
<name>I4EVW5_MODI5</name>
<protein>
    <submittedName>
        <fullName evidence="4">Alpha amylase</fullName>
    </submittedName>
</protein>
<dbReference type="GO" id="GO:0005975">
    <property type="term" value="P:carbohydrate metabolic process"/>
    <property type="evidence" value="ECO:0007669"/>
    <property type="project" value="InterPro"/>
</dbReference>
<dbReference type="AlphaFoldDB" id="I4EVW5"/>
<evidence type="ECO:0000313" key="4">
    <source>
        <dbReference type="EMBL" id="CCH87528.1"/>
    </source>
</evidence>
<dbReference type="OMA" id="IWWQVYP"/>
<keyword evidence="1" id="KW-0378">Hydrolase</keyword>
<dbReference type="InterPro" id="IPR006047">
    <property type="entry name" value="GH13_cat_dom"/>
</dbReference>
<dbReference type="Pfam" id="PF00128">
    <property type="entry name" value="Alpha-amylase"/>
    <property type="match status" value="1"/>
</dbReference>
<dbReference type="EMBL" id="FO203431">
    <property type="protein sequence ID" value="CCH87528.1"/>
    <property type="molecule type" value="Genomic_DNA"/>
</dbReference>
<organism evidence="4 5">
    <name type="scientific">Modestobacter italicus (strain DSM 44449 / CECT 9708 / BC 501)</name>
    <dbReference type="NCBI Taxonomy" id="2732864"/>
    <lineage>
        <taxon>Bacteria</taxon>
        <taxon>Bacillati</taxon>
        <taxon>Actinomycetota</taxon>
        <taxon>Actinomycetes</taxon>
        <taxon>Geodermatophilales</taxon>
        <taxon>Geodermatophilaceae</taxon>
        <taxon>Modestobacter</taxon>
    </lineage>
</organism>
<dbReference type="PANTHER" id="PTHR10357">
    <property type="entry name" value="ALPHA-AMYLASE FAMILY MEMBER"/>
    <property type="match status" value="1"/>
</dbReference>
<evidence type="ECO:0000313" key="5">
    <source>
        <dbReference type="Proteomes" id="UP000006461"/>
    </source>
</evidence>